<dbReference type="InterPro" id="IPR039426">
    <property type="entry name" value="TonB-dep_rcpt-like"/>
</dbReference>
<evidence type="ECO:0000256" key="3">
    <source>
        <dbReference type="ARBA" id="ARBA00022452"/>
    </source>
</evidence>
<keyword evidence="3" id="KW-1134">Transmembrane beta strand</keyword>
<dbReference type="EMBL" id="RWIS01000002">
    <property type="protein sequence ID" value="RSK36025.1"/>
    <property type="molecule type" value="Genomic_DNA"/>
</dbReference>
<keyword evidence="11" id="KW-1185">Reference proteome</keyword>
<proteinExistence type="predicted"/>
<dbReference type="InterPro" id="IPR008969">
    <property type="entry name" value="CarboxyPept-like_regulatory"/>
</dbReference>
<comment type="subcellular location">
    <subcellularLocation>
        <location evidence="1">Cell outer membrane</location>
        <topology evidence="1">Multi-pass membrane protein</topology>
    </subcellularLocation>
</comment>
<sequence length="1157" mass="126036">MKRNHYASVALVPIAVLAAQLSWAQGSTTSAMNGIITDKAGEGLPGATVIAVHGPTNTQYVAPTNSEGRFNLQNMRVGGPYTIRVSFVGYKEAVRENIFLTLGQNQRLDINLSESEQTLGEVVVSGRQDPVINAGRTGAATTVQREQIERLPTISRSLSDFTRLTPQAGSNNSFGGRNGGFNNVTVDGAIFNNAFGLNSTVGGQASAQPISLDAIDQIQVSIAPFDVRQGSFTGAGINVVTRSGTNKFSGSVYGFLRNQDFVGNKVGDFKQDYPKFNLHNEGFRVGGPIIKDKLFFFVNGERERRNDPPNGNFTATRDGVPAGAQTSQARSADLDFLKNFLQTQYGFNAGDYESYQLRQNSDKATVKLDWNISQNHRFNIKYNYLRSYADIPPSTSGAIAGQRSQSQFGLPFSSSYYTINNNLNSFIAELNSSFGGRFSNNLTAGYSAFRDFRESSGGIFPLVDIGNSVGRSSGAALNGITATGSLTSFGYEPFSAFNILNTDVAQFGDNFTAYLGKHNVTIGTYNEFYKFRNGFAPNYYGNYSYNSLEDFYASAGFNYDRTTNPSNPTITALTGTRPGPARYNLQYSALPGGEFPYADIKAAQLGLYIQDEWSPKNNLRITGGVRADLPFVSSDLPQNANAAALTFRDGVKINTGDLPKKRVLFSPRVGFNWDVNDDKKTQVRGGTGIFTGRVPFVWLSNQASNNGVQFGSFSSLGTNASSYVFNPSVDAYRPQNAAANTSYNLAVTDKDFKFPQVWRTNLAVDQQLPGGIIGTLEGFYTKDVNAVYHQNVNLRGSEEAPFARANGADNRPIFYTFGAAQTGANAGLVSTSRTGAQIYSGAGGVSATNPNISDAILMKNTSKGYSYAVTGQLQKSFNNGLYLMAAYTYSDSRSVNDGGSIAQSIWRDRSISGDPNAEALSYSQFLQQHRVIGSLSYRKEYLGHLGTTLSMFYEGAPAGRYSYVYSGDMNGDNQTSNDLMYIPRNQSEINLRDITLTAAQGGGTYSAAQQWADLDAFINQDKYLSKHRGEYAERNGAARPWQHRVDLRILQDIFTNIGENRNTLQLSIDLFNVGNLINSDWGTFRTTNKVNPLTFAGYNNQGQPVFTFPYLTAPSSATVNGTTTVTPGVPLSRTFRDDTGGIGSRWQGQVGLRYIFN</sequence>
<feature type="domain" description="TonB-dependent transporter Oar-like beta-barrel" evidence="9">
    <location>
        <begin position="240"/>
        <end position="1078"/>
    </location>
</feature>
<evidence type="ECO:0000256" key="1">
    <source>
        <dbReference type="ARBA" id="ARBA00004571"/>
    </source>
</evidence>
<feature type="region of interest" description="Disordered" evidence="7">
    <location>
        <begin position="305"/>
        <end position="324"/>
    </location>
</feature>
<organism evidence="10 11">
    <name type="scientific">Hymenobacter metallilatus</name>
    <dbReference type="NCBI Taxonomy" id="2493666"/>
    <lineage>
        <taxon>Bacteria</taxon>
        <taxon>Pseudomonadati</taxon>
        <taxon>Bacteroidota</taxon>
        <taxon>Cytophagia</taxon>
        <taxon>Cytophagales</taxon>
        <taxon>Hymenobacteraceae</taxon>
        <taxon>Hymenobacter</taxon>
    </lineage>
</organism>
<evidence type="ECO:0000313" key="11">
    <source>
        <dbReference type="Proteomes" id="UP000280066"/>
    </source>
</evidence>
<evidence type="ECO:0000256" key="8">
    <source>
        <dbReference type="SAM" id="SignalP"/>
    </source>
</evidence>
<dbReference type="PANTHER" id="PTHR30069:SF46">
    <property type="entry name" value="OAR PROTEIN"/>
    <property type="match status" value="1"/>
</dbReference>
<dbReference type="AlphaFoldDB" id="A0A3R9MMZ8"/>
<dbReference type="SUPFAM" id="SSF49464">
    <property type="entry name" value="Carboxypeptidase regulatory domain-like"/>
    <property type="match status" value="1"/>
</dbReference>
<accession>A0A3R9MMZ8</accession>
<dbReference type="Gene3D" id="2.60.40.1120">
    <property type="entry name" value="Carboxypeptidase-like, regulatory domain"/>
    <property type="match status" value="1"/>
</dbReference>
<evidence type="ECO:0000256" key="2">
    <source>
        <dbReference type="ARBA" id="ARBA00022448"/>
    </source>
</evidence>
<keyword evidence="10" id="KW-0675">Receptor</keyword>
<keyword evidence="5" id="KW-0472">Membrane</keyword>
<feature type="chain" id="PRO_5018692073" evidence="8">
    <location>
        <begin position="25"/>
        <end position="1157"/>
    </location>
</feature>
<dbReference type="GO" id="GO:0044718">
    <property type="term" value="P:siderophore transmembrane transport"/>
    <property type="evidence" value="ECO:0007669"/>
    <property type="project" value="TreeGrafter"/>
</dbReference>
<evidence type="ECO:0000259" key="9">
    <source>
        <dbReference type="Pfam" id="PF25183"/>
    </source>
</evidence>
<evidence type="ECO:0000256" key="4">
    <source>
        <dbReference type="ARBA" id="ARBA00022692"/>
    </source>
</evidence>
<dbReference type="Gene3D" id="2.40.170.20">
    <property type="entry name" value="TonB-dependent receptor, beta-barrel domain"/>
    <property type="match status" value="1"/>
</dbReference>
<gene>
    <name evidence="10" type="ORF">EI290_03795</name>
</gene>
<dbReference type="InterPro" id="IPR036942">
    <property type="entry name" value="Beta-barrel_TonB_sf"/>
</dbReference>
<keyword evidence="2" id="KW-0813">Transport</keyword>
<dbReference type="Gene3D" id="2.170.130.10">
    <property type="entry name" value="TonB-dependent receptor, plug domain"/>
    <property type="match status" value="1"/>
</dbReference>
<keyword evidence="6" id="KW-0998">Cell outer membrane</keyword>
<dbReference type="Proteomes" id="UP000280066">
    <property type="component" value="Unassembled WGS sequence"/>
</dbReference>
<keyword evidence="4" id="KW-0812">Transmembrane</keyword>
<dbReference type="GO" id="GO:0015344">
    <property type="term" value="F:siderophore uptake transmembrane transporter activity"/>
    <property type="evidence" value="ECO:0007669"/>
    <property type="project" value="TreeGrafter"/>
</dbReference>
<evidence type="ECO:0000256" key="5">
    <source>
        <dbReference type="ARBA" id="ARBA00023136"/>
    </source>
</evidence>
<dbReference type="PANTHER" id="PTHR30069">
    <property type="entry name" value="TONB-DEPENDENT OUTER MEMBRANE RECEPTOR"/>
    <property type="match status" value="1"/>
</dbReference>
<evidence type="ECO:0000256" key="7">
    <source>
        <dbReference type="SAM" id="MobiDB-lite"/>
    </source>
</evidence>
<name>A0A3R9MMZ8_9BACT</name>
<keyword evidence="8" id="KW-0732">Signal</keyword>
<protein>
    <submittedName>
        <fullName evidence="10">TonB-dependent receptor</fullName>
    </submittedName>
</protein>
<dbReference type="InterPro" id="IPR057601">
    <property type="entry name" value="Oar-like_b-barrel"/>
</dbReference>
<dbReference type="InterPro" id="IPR037066">
    <property type="entry name" value="Plug_dom_sf"/>
</dbReference>
<dbReference type="Pfam" id="PF13620">
    <property type="entry name" value="CarboxypepD_reg"/>
    <property type="match status" value="1"/>
</dbReference>
<dbReference type="Pfam" id="PF25183">
    <property type="entry name" value="OMP_b-brl_4"/>
    <property type="match status" value="1"/>
</dbReference>
<evidence type="ECO:0000256" key="6">
    <source>
        <dbReference type="ARBA" id="ARBA00023237"/>
    </source>
</evidence>
<evidence type="ECO:0000313" key="10">
    <source>
        <dbReference type="EMBL" id="RSK36025.1"/>
    </source>
</evidence>
<dbReference type="OrthoDB" id="9768147at2"/>
<dbReference type="GO" id="GO:0009279">
    <property type="term" value="C:cell outer membrane"/>
    <property type="evidence" value="ECO:0007669"/>
    <property type="project" value="UniProtKB-SubCell"/>
</dbReference>
<dbReference type="SUPFAM" id="SSF56935">
    <property type="entry name" value="Porins"/>
    <property type="match status" value="1"/>
</dbReference>
<feature type="signal peptide" evidence="8">
    <location>
        <begin position="1"/>
        <end position="24"/>
    </location>
</feature>
<reference evidence="10 11" key="1">
    <citation type="submission" date="2018-12" db="EMBL/GenBank/DDBJ databases">
        <authorList>
            <person name="Feng G."/>
            <person name="Zhu H."/>
        </authorList>
    </citation>
    <scope>NUCLEOTIDE SEQUENCE [LARGE SCALE GENOMIC DNA]</scope>
    <source>
        <strain evidence="10 11">9PBR-2</strain>
    </source>
</reference>
<comment type="caution">
    <text evidence="10">The sequence shown here is derived from an EMBL/GenBank/DDBJ whole genome shotgun (WGS) entry which is preliminary data.</text>
</comment>